<gene>
    <name evidence="1" type="ORF">SDC9_185379</name>
</gene>
<organism evidence="1">
    <name type="scientific">bioreactor metagenome</name>
    <dbReference type="NCBI Taxonomy" id="1076179"/>
    <lineage>
        <taxon>unclassified sequences</taxon>
        <taxon>metagenomes</taxon>
        <taxon>ecological metagenomes</taxon>
    </lineage>
</organism>
<proteinExistence type="predicted"/>
<dbReference type="AlphaFoldDB" id="A0A645HFQ6"/>
<accession>A0A645HFQ6</accession>
<sequence length="51" mass="5843">MSNFFIKTKDGKSNVIKGTQMVLDDGVFYIYSAEELIGFYRESEIVIICKT</sequence>
<evidence type="ECO:0000313" key="1">
    <source>
        <dbReference type="EMBL" id="MPN37858.1"/>
    </source>
</evidence>
<comment type="caution">
    <text evidence="1">The sequence shown here is derived from an EMBL/GenBank/DDBJ whole genome shotgun (WGS) entry which is preliminary data.</text>
</comment>
<protein>
    <submittedName>
        <fullName evidence="1">Uncharacterized protein</fullName>
    </submittedName>
</protein>
<name>A0A645HFQ6_9ZZZZ</name>
<reference evidence="1" key="1">
    <citation type="submission" date="2019-08" db="EMBL/GenBank/DDBJ databases">
        <authorList>
            <person name="Kucharzyk K."/>
            <person name="Murdoch R.W."/>
            <person name="Higgins S."/>
            <person name="Loffler F."/>
        </authorList>
    </citation>
    <scope>NUCLEOTIDE SEQUENCE</scope>
</reference>
<dbReference type="EMBL" id="VSSQ01092746">
    <property type="protein sequence ID" value="MPN37858.1"/>
    <property type="molecule type" value="Genomic_DNA"/>
</dbReference>